<accession>A0ABN1K3T4</accession>
<feature type="domain" description="4'-phosphopantetheinyl transferase" evidence="3">
    <location>
        <begin position="118"/>
        <end position="194"/>
    </location>
</feature>
<evidence type="ECO:0000313" key="5">
    <source>
        <dbReference type="EMBL" id="GAA0753962.1"/>
    </source>
</evidence>
<evidence type="ECO:0000256" key="2">
    <source>
        <dbReference type="ARBA" id="ARBA00022679"/>
    </source>
</evidence>
<dbReference type="Pfam" id="PF01648">
    <property type="entry name" value="ACPS"/>
    <property type="match status" value="1"/>
</dbReference>
<proteinExistence type="inferred from homology"/>
<dbReference type="Proteomes" id="UP001500279">
    <property type="component" value="Unassembled WGS sequence"/>
</dbReference>
<gene>
    <name evidence="5" type="ORF">GCM10009107_29960</name>
</gene>
<evidence type="ECO:0000256" key="1">
    <source>
        <dbReference type="ARBA" id="ARBA00010990"/>
    </source>
</evidence>
<feature type="domain" description="4'-phosphopantetheinyl transferase N-terminal" evidence="4">
    <location>
        <begin position="33"/>
        <end position="111"/>
    </location>
</feature>
<evidence type="ECO:0008006" key="7">
    <source>
        <dbReference type="Google" id="ProtNLM"/>
    </source>
</evidence>
<dbReference type="InterPro" id="IPR037143">
    <property type="entry name" value="4-PPantetheinyl_Trfase_dom_sf"/>
</dbReference>
<dbReference type="PANTHER" id="PTHR12215">
    <property type="entry name" value="PHOSPHOPANTETHEINE TRANSFERASE"/>
    <property type="match status" value="1"/>
</dbReference>
<comment type="similarity">
    <text evidence="1">Belongs to the P-Pant transferase superfamily. Gsp/Sfp/HetI/AcpT family.</text>
</comment>
<dbReference type="Gene3D" id="3.90.470.20">
    <property type="entry name" value="4'-phosphopantetheinyl transferase domain"/>
    <property type="match status" value="1"/>
</dbReference>
<dbReference type="RefSeq" id="WP_231012876.1">
    <property type="nucleotide sequence ID" value="NZ_BAAAEW010000018.1"/>
</dbReference>
<dbReference type="Pfam" id="PF22624">
    <property type="entry name" value="AASDHPPT_N"/>
    <property type="match status" value="1"/>
</dbReference>
<comment type="caution">
    <text evidence="5">The sequence shown here is derived from an EMBL/GenBank/DDBJ whole genome shotgun (WGS) entry which is preliminary data.</text>
</comment>
<evidence type="ECO:0000259" key="3">
    <source>
        <dbReference type="Pfam" id="PF01648"/>
    </source>
</evidence>
<name>A0ABN1K3T4_9BURK</name>
<dbReference type="InterPro" id="IPR050559">
    <property type="entry name" value="P-Pant_transferase_sf"/>
</dbReference>
<evidence type="ECO:0000313" key="6">
    <source>
        <dbReference type="Proteomes" id="UP001500279"/>
    </source>
</evidence>
<keyword evidence="2" id="KW-0808">Transferase</keyword>
<protein>
    <recommendedName>
        <fullName evidence="7">4'-phosphopantetheinyl transferase superfamily protein</fullName>
    </recommendedName>
</protein>
<reference evidence="5 6" key="1">
    <citation type="journal article" date="2019" name="Int. J. Syst. Evol. Microbiol.">
        <title>The Global Catalogue of Microorganisms (GCM) 10K type strain sequencing project: providing services to taxonomists for standard genome sequencing and annotation.</title>
        <authorList>
            <consortium name="The Broad Institute Genomics Platform"/>
            <consortium name="The Broad Institute Genome Sequencing Center for Infectious Disease"/>
            <person name="Wu L."/>
            <person name="Ma J."/>
        </authorList>
    </citation>
    <scope>NUCLEOTIDE SEQUENCE [LARGE SCALE GENOMIC DNA]</scope>
    <source>
        <strain evidence="5 6">JCM 15503</strain>
    </source>
</reference>
<keyword evidence="6" id="KW-1185">Reference proteome</keyword>
<dbReference type="InterPro" id="IPR055066">
    <property type="entry name" value="AASDHPPT_N"/>
</dbReference>
<organism evidence="5 6">
    <name type="scientific">Ideonella azotifigens</name>
    <dbReference type="NCBI Taxonomy" id="513160"/>
    <lineage>
        <taxon>Bacteria</taxon>
        <taxon>Pseudomonadati</taxon>
        <taxon>Pseudomonadota</taxon>
        <taxon>Betaproteobacteria</taxon>
        <taxon>Burkholderiales</taxon>
        <taxon>Sphaerotilaceae</taxon>
        <taxon>Ideonella</taxon>
    </lineage>
</organism>
<sequence>MQRLPLPEPLQRDVQVHLLTLDLQAPLAEADWQLLDDGERRRAQAFWCHADRLRFAATRAALRRLLAHACGRDPRSLCFEAGPHGKPQLQGAGVATPAFNVAHAGRHALVALGHVDCLGVDIECCDAVADWTELAPQLLSPRERLQDPVARPTLPATWAAKEAVLKAMGLGIGEHLGACSVPAVPAHAAPYELELPPHWPALSVWPLPVPHGHVAALAASPSFPLMLQDAA</sequence>
<dbReference type="SUPFAM" id="SSF56214">
    <property type="entry name" value="4'-phosphopantetheinyl transferase"/>
    <property type="match status" value="2"/>
</dbReference>
<dbReference type="PANTHER" id="PTHR12215:SF10">
    <property type="entry name" value="L-AMINOADIPATE-SEMIALDEHYDE DEHYDROGENASE-PHOSPHOPANTETHEINYL TRANSFERASE"/>
    <property type="match status" value="1"/>
</dbReference>
<dbReference type="EMBL" id="BAAAEW010000018">
    <property type="protein sequence ID" value="GAA0753962.1"/>
    <property type="molecule type" value="Genomic_DNA"/>
</dbReference>
<dbReference type="InterPro" id="IPR008278">
    <property type="entry name" value="4-PPantetheinyl_Trfase_dom"/>
</dbReference>
<evidence type="ECO:0000259" key="4">
    <source>
        <dbReference type="Pfam" id="PF22624"/>
    </source>
</evidence>